<comment type="subcellular location">
    <subcellularLocation>
        <location evidence="1">Secreted</location>
    </subcellularLocation>
</comment>
<dbReference type="Pfam" id="PF01522">
    <property type="entry name" value="Polysacc_deac_1"/>
    <property type="match status" value="1"/>
</dbReference>
<evidence type="ECO:0000313" key="4">
    <source>
        <dbReference type="EMBL" id="OGM75642.1"/>
    </source>
</evidence>
<dbReference type="Gene3D" id="3.20.20.370">
    <property type="entry name" value="Glycoside hydrolase/deacetylase"/>
    <property type="match status" value="1"/>
</dbReference>
<gene>
    <name evidence="4" type="ORF">A2210_01480</name>
</gene>
<proteinExistence type="predicted"/>
<dbReference type="AlphaFoldDB" id="A0A1F8CHA4"/>
<feature type="domain" description="NodB homology" evidence="3">
    <location>
        <begin position="129"/>
        <end position="280"/>
    </location>
</feature>
<dbReference type="GO" id="GO:0005576">
    <property type="term" value="C:extracellular region"/>
    <property type="evidence" value="ECO:0007669"/>
    <property type="project" value="UniProtKB-SubCell"/>
</dbReference>
<organism evidence="4 5">
    <name type="scientific">Candidatus Woesebacteria bacterium RIFOXYA1_FULL_40_18</name>
    <dbReference type="NCBI Taxonomy" id="1802532"/>
    <lineage>
        <taxon>Bacteria</taxon>
        <taxon>Candidatus Woeseibacteriota</taxon>
    </lineage>
</organism>
<dbReference type="PANTHER" id="PTHR34216:SF3">
    <property type="entry name" value="POLY-BETA-1,6-N-ACETYL-D-GLUCOSAMINE N-DEACETYLASE"/>
    <property type="match status" value="1"/>
</dbReference>
<dbReference type="InterPro" id="IPR002509">
    <property type="entry name" value="NODB_dom"/>
</dbReference>
<reference evidence="4 5" key="1">
    <citation type="journal article" date="2016" name="Nat. Commun.">
        <title>Thousands of microbial genomes shed light on interconnected biogeochemical processes in an aquifer system.</title>
        <authorList>
            <person name="Anantharaman K."/>
            <person name="Brown C.T."/>
            <person name="Hug L.A."/>
            <person name="Sharon I."/>
            <person name="Castelle C.J."/>
            <person name="Probst A.J."/>
            <person name="Thomas B.C."/>
            <person name="Singh A."/>
            <person name="Wilkins M.J."/>
            <person name="Karaoz U."/>
            <person name="Brodie E.L."/>
            <person name="Williams K.H."/>
            <person name="Hubbard S.S."/>
            <person name="Banfield J.F."/>
        </authorList>
    </citation>
    <scope>NUCLEOTIDE SEQUENCE [LARGE SCALE GENOMIC DNA]</scope>
</reference>
<evidence type="ECO:0000256" key="1">
    <source>
        <dbReference type="ARBA" id="ARBA00004613"/>
    </source>
</evidence>
<keyword evidence="2" id="KW-0732">Signal</keyword>
<dbReference type="Proteomes" id="UP000177855">
    <property type="component" value="Unassembled WGS sequence"/>
</dbReference>
<evidence type="ECO:0000256" key="2">
    <source>
        <dbReference type="ARBA" id="ARBA00022729"/>
    </source>
</evidence>
<dbReference type="InterPro" id="IPR011330">
    <property type="entry name" value="Glyco_hydro/deAcase_b/a-brl"/>
</dbReference>
<accession>A0A1F8CHA4</accession>
<dbReference type="EMBL" id="MGHS01000050">
    <property type="protein sequence ID" value="OGM75642.1"/>
    <property type="molecule type" value="Genomic_DNA"/>
</dbReference>
<evidence type="ECO:0000313" key="5">
    <source>
        <dbReference type="Proteomes" id="UP000177855"/>
    </source>
</evidence>
<dbReference type="InterPro" id="IPR051398">
    <property type="entry name" value="Polysacch_Deacetylase"/>
</dbReference>
<dbReference type="PANTHER" id="PTHR34216">
    <property type="match status" value="1"/>
</dbReference>
<sequence>MKNTRLISFILIAAIVIGGLIISSKLTKGPSLPEPEMLPTPSPTPTPTPRPLTFAEMNVLYGPCVKLPTLTYHHIQSQESAEAKGQTSLTVYTDSFKNQMQYLRDKGYNVVTMNDLVNFFDQGTPIPKTSVLLTFDDGYEDFYTDAFPILKSLGFKATMFTPTGLMGNPDYLTWDEAMSINGDVLFANHTWSHKSMLSDGNIDESEILMADTQLVERGLGSPKVFAYPYGGVSSVAERVLLKYAYKLAFSTRYGSILCKKQRFELPRIRIGNSPLSSYGF</sequence>
<dbReference type="CDD" id="cd10918">
    <property type="entry name" value="CE4_NodB_like_5s_6s"/>
    <property type="match status" value="1"/>
</dbReference>
<evidence type="ECO:0000259" key="3">
    <source>
        <dbReference type="PROSITE" id="PS51677"/>
    </source>
</evidence>
<comment type="caution">
    <text evidence="4">The sequence shown here is derived from an EMBL/GenBank/DDBJ whole genome shotgun (WGS) entry which is preliminary data.</text>
</comment>
<name>A0A1F8CHA4_9BACT</name>
<dbReference type="GO" id="GO:0005975">
    <property type="term" value="P:carbohydrate metabolic process"/>
    <property type="evidence" value="ECO:0007669"/>
    <property type="project" value="InterPro"/>
</dbReference>
<dbReference type="GO" id="GO:0016810">
    <property type="term" value="F:hydrolase activity, acting on carbon-nitrogen (but not peptide) bonds"/>
    <property type="evidence" value="ECO:0007669"/>
    <property type="project" value="InterPro"/>
</dbReference>
<protein>
    <recommendedName>
        <fullName evidence="3">NodB homology domain-containing protein</fullName>
    </recommendedName>
</protein>
<dbReference type="STRING" id="1802532.A2210_01480"/>
<dbReference type="PROSITE" id="PS51677">
    <property type="entry name" value="NODB"/>
    <property type="match status" value="1"/>
</dbReference>
<dbReference type="SUPFAM" id="SSF88713">
    <property type="entry name" value="Glycoside hydrolase/deacetylase"/>
    <property type="match status" value="1"/>
</dbReference>